<feature type="transmembrane region" description="Helical" evidence="7">
    <location>
        <begin position="168"/>
        <end position="189"/>
    </location>
</feature>
<dbReference type="InterPro" id="IPR036259">
    <property type="entry name" value="MFS_trans_sf"/>
</dbReference>
<reference evidence="8 9" key="1">
    <citation type="submission" date="2017-06" db="EMBL/GenBank/DDBJ databases">
        <authorList>
            <person name="Kim H.J."/>
            <person name="Triplett B.A."/>
        </authorList>
    </citation>
    <scope>NUCLEOTIDE SEQUENCE [LARGE SCALE GENOMIC DNA]</scope>
    <source>
        <strain evidence="8 9">SCA</strain>
    </source>
</reference>
<evidence type="ECO:0000256" key="6">
    <source>
        <dbReference type="ARBA" id="ARBA00023136"/>
    </source>
</evidence>
<feature type="transmembrane region" description="Helical" evidence="7">
    <location>
        <begin position="266"/>
        <end position="284"/>
    </location>
</feature>
<comment type="subcellular location">
    <subcellularLocation>
        <location evidence="1">Cell membrane</location>
        <topology evidence="1">Multi-pass membrane protein</topology>
    </subcellularLocation>
</comment>
<evidence type="ECO:0000313" key="9">
    <source>
        <dbReference type="Proteomes" id="UP000198304"/>
    </source>
</evidence>
<keyword evidence="6 7" id="KW-0472">Membrane</keyword>
<dbReference type="SUPFAM" id="SSF103473">
    <property type="entry name" value="MFS general substrate transporter"/>
    <property type="match status" value="1"/>
</dbReference>
<gene>
    <name evidence="8" type="ORF">SAMN05446037_104620</name>
</gene>
<dbReference type="Proteomes" id="UP000198304">
    <property type="component" value="Unassembled WGS sequence"/>
</dbReference>
<dbReference type="PANTHER" id="PTHR43266:SF9">
    <property type="entry name" value="PERMEASE, MAJOR FACILITATOR SUPERFAMILY-RELATED"/>
    <property type="match status" value="1"/>
</dbReference>
<feature type="transmembrane region" description="Helical" evidence="7">
    <location>
        <begin position="42"/>
        <end position="63"/>
    </location>
</feature>
<keyword evidence="2" id="KW-0813">Transport</keyword>
<name>A0A239KEZ5_9FIRM</name>
<dbReference type="GO" id="GO:0022857">
    <property type="term" value="F:transmembrane transporter activity"/>
    <property type="evidence" value="ECO:0007669"/>
    <property type="project" value="InterPro"/>
</dbReference>
<dbReference type="AlphaFoldDB" id="A0A239KEZ5"/>
<proteinExistence type="predicted"/>
<organism evidence="8 9">
    <name type="scientific">Anaerovirgula multivorans</name>
    <dbReference type="NCBI Taxonomy" id="312168"/>
    <lineage>
        <taxon>Bacteria</taxon>
        <taxon>Bacillati</taxon>
        <taxon>Bacillota</taxon>
        <taxon>Clostridia</taxon>
        <taxon>Peptostreptococcales</taxon>
        <taxon>Natronincolaceae</taxon>
        <taxon>Anaerovirgula</taxon>
    </lineage>
</organism>
<feature type="transmembrane region" description="Helical" evidence="7">
    <location>
        <begin position="291"/>
        <end position="313"/>
    </location>
</feature>
<feature type="transmembrane region" description="Helical" evidence="7">
    <location>
        <begin position="12"/>
        <end position="36"/>
    </location>
</feature>
<keyword evidence="5 7" id="KW-1133">Transmembrane helix</keyword>
<feature type="transmembrane region" description="Helical" evidence="7">
    <location>
        <begin position="385"/>
        <end position="404"/>
    </location>
</feature>
<dbReference type="OrthoDB" id="9763297at2"/>
<feature type="transmembrane region" description="Helical" evidence="7">
    <location>
        <begin position="319"/>
        <end position="344"/>
    </location>
</feature>
<feature type="transmembrane region" description="Helical" evidence="7">
    <location>
        <begin position="141"/>
        <end position="162"/>
    </location>
</feature>
<accession>A0A239KEZ5</accession>
<keyword evidence="3" id="KW-1003">Cell membrane</keyword>
<evidence type="ECO:0000256" key="4">
    <source>
        <dbReference type="ARBA" id="ARBA00022692"/>
    </source>
</evidence>
<dbReference type="Gene3D" id="1.20.1250.20">
    <property type="entry name" value="MFS general substrate transporter like domains"/>
    <property type="match status" value="1"/>
</dbReference>
<dbReference type="Pfam" id="PF07690">
    <property type="entry name" value="MFS_1"/>
    <property type="match status" value="1"/>
</dbReference>
<evidence type="ECO:0000256" key="5">
    <source>
        <dbReference type="ARBA" id="ARBA00022989"/>
    </source>
</evidence>
<dbReference type="EMBL" id="FZOJ01000046">
    <property type="protein sequence ID" value="SNT16268.1"/>
    <property type="molecule type" value="Genomic_DNA"/>
</dbReference>
<feature type="transmembrane region" description="Helical" evidence="7">
    <location>
        <begin position="75"/>
        <end position="95"/>
    </location>
</feature>
<dbReference type="CDD" id="cd06173">
    <property type="entry name" value="MFS_MefA_like"/>
    <property type="match status" value="1"/>
</dbReference>
<dbReference type="InterPro" id="IPR011701">
    <property type="entry name" value="MFS"/>
</dbReference>
<sequence length="417" mass="45189">MKSKLFTKNFTFLIMGQAISMFGTNILKFSISLYILDLTGSAALFGIIIAVSCIPPVFLSPFGGILADRKNKKNLMASLDLGYSIIAVLLGIVLLRQNSLIMISGLMILLSVISSFETPVVQSSIPLVMSENNLVKANATVNQVSMLSGLLGPLLAGILYSYGGIYRLHYIMFLCALCFASAAVFEMFLHIPQQEISQYDSLTQTIKYDFTAAWTHITKDKPFIGKVILLNALFLFLIQPLITVGAPYIILVSLKLSSIWNGTSQMLMGAAGITGGLITTLIAGKFAVRKLYQLFIGMGIALVFAAMGLFFPFKPLTAYSIFNSSCIAIFILASIAGIFITSAIQNAAPKEMLGRVMSLYSSVMNAALPIGMSVYGILYDHFSDSLYIVLATTAVFVVVVGFAGKSSYRLLENTKTE</sequence>
<feature type="transmembrane region" description="Helical" evidence="7">
    <location>
        <begin position="228"/>
        <end position="254"/>
    </location>
</feature>
<keyword evidence="9" id="KW-1185">Reference proteome</keyword>
<dbReference type="GO" id="GO:0005886">
    <property type="term" value="C:plasma membrane"/>
    <property type="evidence" value="ECO:0007669"/>
    <property type="project" value="UniProtKB-SubCell"/>
</dbReference>
<protein>
    <submittedName>
        <fullName evidence="8">Predicted arabinose efflux permease, MFS family</fullName>
    </submittedName>
</protein>
<dbReference type="RefSeq" id="WP_089285328.1">
    <property type="nucleotide sequence ID" value="NZ_FZOJ01000046.1"/>
</dbReference>
<evidence type="ECO:0000256" key="3">
    <source>
        <dbReference type="ARBA" id="ARBA00022475"/>
    </source>
</evidence>
<feature type="transmembrane region" description="Helical" evidence="7">
    <location>
        <begin position="356"/>
        <end position="379"/>
    </location>
</feature>
<dbReference type="PANTHER" id="PTHR43266">
    <property type="entry name" value="MACROLIDE-EFFLUX PROTEIN"/>
    <property type="match status" value="1"/>
</dbReference>
<evidence type="ECO:0000256" key="7">
    <source>
        <dbReference type="SAM" id="Phobius"/>
    </source>
</evidence>
<evidence type="ECO:0000313" key="8">
    <source>
        <dbReference type="EMBL" id="SNT16268.1"/>
    </source>
</evidence>
<feature type="transmembrane region" description="Helical" evidence="7">
    <location>
        <begin position="101"/>
        <end position="120"/>
    </location>
</feature>
<evidence type="ECO:0000256" key="2">
    <source>
        <dbReference type="ARBA" id="ARBA00022448"/>
    </source>
</evidence>
<keyword evidence="4 7" id="KW-0812">Transmembrane</keyword>
<evidence type="ECO:0000256" key="1">
    <source>
        <dbReference type="ARBA" id="ARBA00004651"/>
    </source>
</evidence>